<reference evidence="1" key="1">
    <citation type="journal article" date="2012" name="PLoS ONE">
        <title>Gene sets for utilization of primary and secondary nutrition supplies in the distal gut of endangered iberian lynx.</title>
        <authorList>
            <person name="Alcaide M."/>
            <person name="Messina E."/>
            <person name="Richter M."/>
            <person name="Bargiela R."/>
            <person name="Peplies J."/>
            <person name="Huws S.A."/>
            <person name="Newbold C.J."/>
            <person name="Golyshin P.N."/>
            <person name="Simon M.A."/>
            <person name="Lopez G."/>
            <person name="Yakimov M.M."/>
            <person name="Ferrer M."/>
        </authorList>
    </citation>
    <scope>NUCLEOTIDE SEQUENCE</scope>
</reference>
<dbReference type="PROSITE" id="PS51257">
    <property type="entry name" value="PROKAR_LIPOPROTEIN"/>
    <property type="match status" value="1"/>
</dbReference>
<gene>
    <name evidence="1" type="ORF">EVA_01940</name>
</gene>
<protein>
    <recommendedName>
        <fullName evidence="2">Carboxypeptidase regulatory-like domain-containing protein</fullName>
    </recommendedName>
</protein>
<dbReference type="EMBL" id="AMCI01000285">
    <property type="protein sequence ID" value="EJX09943.1"/>
    <property type="molecule type" value="Genomic_DNA"/>
</dbReference>
<name>J9H270_9ZZZZ</name>
<evidence type="ECO:0000313" key="1">
    <source>
        <dbReference type="EMBL" id="EJX09943.1"/>
    </source>
</evidence>
<dbReference type="InterPro" id="IPR008969">
    <property type="entry name" value="CarboxyPept-like_regulatory"/>
</dbReference>
<evidence type="ECO:0008006" key="2">
    <source>
        <dbReference type="Google" id="ProtNLM"/>
    </source>
</evidence>
<proteinExistence type="predicted"/>
<dbReference type="SUPFAM" id="SSF49464">
    <property type="entry name" value="Carboxypeptidase regulatory domain-like"/>
    <property type="match status" value="1"/>
</dbReference>
<organism evidence="1">
    <name type="scientific">gut metagenome</name>
    <dbReference type="NCBI Taxonomy" id="749906"/>
    <lineage>
        <taxon>unclassified sequences</taxon>
        <taxon>metagenomes</taxon>
        <taxon>organismal metagenomes</taxon>
    </lineage>
</organism>
<sequence>MNNVMKRGAYVLLTACLMTGFIGCSDDDPNYDNVTPPAVVVAPNTLTGVITDNQGNPLSDAKVSLDATQVSTDAKGVFFFSDVKAGTYVIKAEAKDKLAKEDQITVKDSGKSQNLMWNASLLSDVSVEVAVSATEESKGNVETEALKDNEKAEVKVETTVPAGAIESEEEVKIVISPIYDANTAGATARALSRASEPVMLVGATLSCSKTGVTLRKPVELGFNVDEEVAQSVEAKQYKNGQWVSVASRVEGGKVVVEADEFAAYGLFLGVSFSISEGSEPVSFDESEWNNLYGAKEMQVGNASYTYKSGTEIKTKGTTVLTALLVEKLAQRFGATVSTLSGSYPLNVTLPVGTALTVSGTQSKQSVSVSAMGKSVSGTHYGTVTVVASTYNRQHNGGTE</sequence>
<dbReference type="Gene3D" id="2.60.40.1120">
    <property type="entry name" value="Carboxypeptidase-like, regulatory domain"/>
    <property type="match status" value="1"/>
</dbReference>
<dbReference type="Gene3D" id="2.60.220.30">
    <property type="match status" value="1"/>
</dbReference>
<dbReference type="AlphaFoldDB" id="J9H270"/>
<comment type="caution">
    <text evidence="1">The sequence shown here is derived from an EMBL/GenBank/DDBJ whole genome shotgun (WGS) entry which is preliminary data.</text>
</comment>
<accession>J9H270</accession>
<dbReference type="Pfam" id="PF13620">
    <property type="entry name" value="CarboxypepD_reg"/>
    <property type="match status" value="1"/>
</dbReference>